<dbReference type="Gene3D" id="2.60.300.12">
    <property type="entry name" value="HesB-like domain"/>
    <property type="match status" value="1"/>
</dbReference>
<gene>
    <name evidence="1" type="ORF">TRIP_B330496</name>
</gene>
<organism evidence="1">
    <name type="scientific">Uncultured Desulfatiglans sp</name>
    <dbReference type="NCBI Taxonomy" id="1748965"/>
    <lineage>
        <taxon>Bacteria</taxon>
        <taxon>Pseudomonadati</taxon>
        <taxon>Thermodesulfobacteriota</taxon>
        <taxon>Desulfobacteria</taxon>
        <taxon>Desulfatiglandales</taxon>
        <taxon>Desulfatiglandaceae</taxon>
        <taxon>Desulfatiglans</taxon>
        <taxon>environmental samples</taxon>
    </lineage>
</organism>
<proteinExistence type="predicted"/>
<dbReference type="SUPFAM" id="SSF89360">
    <property type="entry name" value="HesB-like domain"/>
    <property type="match status" value="1"/>
</dbReference>
<dbReference type="EMBL" id="UPXX01000027">
    <property type="protein sequence ID" value="VBB44390.1"/>
    <property type="molecule type" value="Genomic_DNA"/>
</dbReference>
<dbReference type="AlphaFoldDB" id="A0A653A8Q0"/>
<name>A0A653A8Q0_UNCDX</name>
<accession>A0A653A8Q0</accession>
<reference evidence="1" key="1">
    <citation type="submission" date="2018-07" db="EMBL/GenBank/DDBJ databases">
        <authorList>
            <consortium name="Genoscope - CEA"/>
            <person name="William W."/>
        </authorList>
    </citation>
    <scope>NUCLEOTIDE SEQUENCE</scope>
    <source>
        <strain evidence="1">IK1</strain>
    </source>
</reference>
<dbReference type="InterPro" id="IPR035903">
    <property type="entry name" value="HesB-like_dom_sf"/>
</dbReference>
<evidence type="ECO:0000313" key="1">
    <source>
        <dbReference type="EMBL" id="VBB44390.1"/>
    </source>
</evidence>
<protein>
    <submittedName>
        <fullName evidence="1">Iron-sulfur cluster assembly accessory protein</fullName>
    </submittedName>
</protein>
<sequence length="65" mass="7033">MALDESRENDEVFDDRGLTYVIEKDLYTRIKPIKVDYVNSAFGSGFNISSNMPMGAGCGGSCGSC</sequence>